<protein>
    <submittedName>
        <fullName evidence="2">Uncharacterized protein</fullName>
    </submittedName>
</protein>
<name>A0ABU4AJF7_9HYPH</name>
<dbReference type="RefSeq" id="WP_317560956.1">
    <property type="nucleotide sequence ID" value="NZ_JAWLIP010000003.1"/>
</dbReference>
<feature type="transmembrane region" description="Helical" evidence="1">
    <location>
        <begin position="12"/>
        <end position="30"/>
    </location>
</feature>
<accession>A0ABU4AJF7</accession>
<organism evidence="2 3">
    <name type="scientific">Nitratireductor aquimarinus</name>
    <dbReference type="NCBI Taxonomy" id="889300"/>
    <lineage>
        <taxon>Bacteria</taxon>
        <taxon>Pseudomonadati</taxon>
        <taxon>Pseudomonadota</taxon>
        <taxon>Alphaproteobacteria</taxon>
        <taxon>Hyphomicrobiales</taxon>
        <taxon>Phyllobacteriaceae</taxon>
        <taxon>Nitratireductor</taxon>
    </lineage>
</organism>
<sequence>MIDFLQNWRGLAVPIALVLCLLVLLALLFFRPLDLPGRAKTDVGVDGAGSEGTDPDAEI</sequence>
<keyword evidence="1" id="KW-0812">Transmembrane</keyword>
<dbReference type="Proteomes" id="UP001185659">
    <property type="component" value="Unassembled WGS sequence"/>
</dbReference>
<proteinExistence type="predicted"/>
<evidence type="ECO:0000256" key="1">
    <source>
        <dbReference type="SAM" id="Phobius"/>
    </source>
</evidence>
<keyword evidence="3" id="KW-1185">Reference proteome</keyword>
<dbReference type="EMBL" id="JAWLIP010000003">
    <property type="protein sequence ID" value="MDV6226266.1"/>
    <property type="molecule type" value="Genomic_DNA"/>
</dbReference>
<evidence type="ECO:0000313" key="2">
    <source>
        <dbReference type="EMBL" id="MDV6226266.1"/>
    </source>
</evidence>
<comment type="caution">
    <text evidence="2">The sequence shown here is derived from an EMBL/GenBank/DDBJ whole genome shotgun (WGS) entry which is preliminary data.</text>
</comment>
<keyword evidence="1" id="KW-1133">Transmembrane helix</keyword>
<reference evidence="2 3" key="1">
    <citation type="submission" date="2023-10" db="EMBL/GenBank/DDBJ databases">
        <authorList>
            <person name="Venkata Ramana C."/>
            <person name="Sasikala C."/>
            <person name="Dhurka M."/>
        </authorList>
    </citation>
    <scope>NUCLEOTIDE SEQUENCE [LARGE SCALE GENOMIC DNA]</scope>
    <source>
        <strain evidence="2 3">KCTC 32151</strain>
    </source>
</reference>
<gene>
    <name evidence="2" type="ORF">R2G56_08210</name>
</gene>
<keyword evidence="1" id="KW-0472">Membrane</keyword>
<evidence type="ECO:0000313" key="3">
    <source>
        <dbReference type="Proteomes" id="UP001185659"/>
    </source>
</evidence>